<dbReference type="RefSeq" id="WP_103683919.1">
    <property type="nucleotide sequence ID" value="NZ_PQGG01000019.1"/>
</dbReference>
<gene>
    <name evidence="1" type="ORF">C0068_07735</name>
</gene>
<reference evidence="1" key="1">
    <citation type="submission" date="2018-01" db="EMBL/GenBank/DDBJ databases">
        <authorList>
            <person name="Yu X.-D."/>
        </authorList>
    </citation>
    <scope>NUCLEOTIDE SEQUENCE</scope>
    <source>
        <strain evidence="1">ZX-21</strain>
    </source>
</reference>
<evidence type="ECO:0000313" key="2">
    <source>
        <dbReference type="Proteomes" id="UP000237222"/>
    </source>
</evidence>
<dbReference type="EMBL" id="PQGG01000019">
    <property type="protein sequence ID" value="POP52978.1"/>
    <property type="molecule type" value="Genomic_DNA"/>
</dbReference>
<proteinExistence type="predicted"/>
<comment type="caution">
    <text evidence="1">The sequence shown here is derived from an EMBL/GenBank/DDBJ whole genome shotgun (WGS) entry which is preliminary data.</text>
</comment>
<dbReference type="AlphaFoldDB" id="A0A2S4HG65"/>
<dbReference type="OrthoDB" id="9927428at2"/>
<dbReference type="Proteomes" id="UP000237222">
    <property type="component" value="Unassembled WGS sequence"/>
</dbReference>
<name>A0A2S4HG65_9GAMM</name>
<sequence>MTTSNDTKTNRLPGGINFDPNMSGGDLFDDGFAVLGCAIEQIKQAANKLFESSDDDAQSLASCLYGAVWLTEIANNMFFTASEKKYLEESQL</sequence>
<accession>A0A2S4HG65</accession>
<evidence type="ECO:0000313" key="1">
    <source>
        <dbReference type="EMBL" id="POP52978.1"/>
    </source>
</evidence>
<protein>
    <recommendedName>
        <fullName evidence="3">DUF3077 domain-containing protein</fullName>
    </recommendedName>
</protein>
<organism evidence="1 2">
    <name type="scientific">Zhongshania marina</name>
    <dbReference type="NCBI Taxonomy" id="2304603"/>
    <lineage>
        <taxon>Bacteria</taxon>
        <taxon>Pseudomonadati</taxon>
        <taxon>Pseudomonadota</taxon>
        <taxon>Gammaproteobacteria</taxon>
        <taxon>Cellvibrionales</taxon>
        <taxon>Spongiibacteraceae</taxon>
        <taxon>Zhongshania</taxon>
    </lineage>
</organism>
<evidence type="ECO:0008006" key="3">
    <source>
        <dbReference type="Google" id="ProtNLM"/>
    </source>
</evidence>